<keyword evidence="4" id="KW-1185">Reference proteome</keyword>
<dbReference type="InterPro" id="IPR021150">
    <property type="entry name" value="Ubiq_cyt_c_chap"/>
</dbReference>
<dbReference type="KEGG" id="spha:D3Y57_13030"/>
<reference evidence="3 4" key="1">
    <citation type="submission" date="2018-09" db="EMBL/GenBank/DDBJ databases">
        <title>Sphingomonas peninsula sp. nov., isolated from fildes peninsula, Antarctic soil.</title>
        <authorList>
            <person name="Yingchao G."/>
        </authorList>
    </citation>
    <scope>NUCLEOTIDE SEQUENCE [LARGE SCALE GENOMIC DNA]</scope>
    <source>
        <strain evidence="3 4">YZ-8</strain>
    </source>
</reference>
<sequence length="166" mass="17792">MSLIDRVLGRTPATDMGPLYTAIVSEARLPTWYRHGGVPDTLDGRFDMISLVLSLVLLRLESEDVRGRLPSARLTEKFVSDMDGQLRETGFGDLVVGKQVGFAMGALGGRLGAYRTGADDAALVRNLWRGEAPSDAALAVTRGLVDSLQARLAGKSFEDLMAGNIA</sequence>
<organism evidence="3 4">
    <name type="scientific">Sphingomonas paeninsulae</name>
    <dbReference type="NCBI Taxonomy" id="2319844"/>
    <lineage>
        <taxon>Bacteria</taxon>
        <taxon>Pseudomonadati</taxon>
        <taxon>Pseudomonadota</taxon>
        <taxon>Alphaproteobacteria</taxon>
        <taxon>Sphingomonadales</taxon>
        <taxon>Sphingomonadaceae</taxon>
        <taxon>Sphingomonas</taxon>
    </lineage>
</organism>
<feature type="domain" description="Ubiquinol-cytochrome c chaperone" evidence="2">
    <location>
        <begin position="35"/>
        <end position="145"/>
    </location>
</feature>
<dbReference type="AlphaFoldDB" id="A0A494TSB8"/>
<accession>A0A494TSB8</accession>
<dbReference type="Proteomes" id="UP000276254">
    <property type="component" value="Chromosome"/>
</dbReference>
<dbReference type="RefSeq" id="WP_121155896.1">
    <property type="nucleotide sequence ID" value="NZ_CP032829.1"/>
</dbReference>
<dbReference type="Pfam" id="PF03981">
    <property type="entry name" value="Ubiq_cyt_C_chap"/>
    <property type="match status" value="1"/>
</dbReference>
<proteinExistence type="inferred from homology"/>
<gene>
    <name evidence="3" type="ORF">D3Y57_13030</name>
</gene>
<comment type="similarity">
    <text evidence="1">Belongs to the UPF0174 family.</text>
</comment>
<evidence type="ECO:0000313" key="4">
    <source>
        <dbReference type="Proteomes" id="UP000276254"/>
    </source>
</evidence>
<evidence type="ECO:0000256" key="1">
    <source>
        <dbReference type="ARBA" id="ARBA00006436"/>
    </source>
</evidence>
<dbReference type="OrthoDB" id="7158889at2"/>
<evidence type="ECO:0000313" key="3">
    <source>
        <dbReference type="EMBL" id="AYJ87975.1"/>
    </source>
</evidence>
<dbReference type="EMBL" id="CP032829">
    <property type="protein sequence ID" value="AYJ87975.1"/>
    <property type="molecule type" value="Genomic_DNA"/>
</dbReference>
<evidence type="ECO:0000259" key="2">
    <source>
        <dbReference type="Pfam" id="PF03981"/>
    </source>
</evidence>
<name>A0A494TSB8_SPHPE</name>
<protein>
    <submittedName>
        <fullName evidence="3">Ubiquinol-cytochrome C chaperone</fullName>
    </submittedName>
</protein>